<reference evidence="3 4" key="1">
    <citation type="journal article" date="2015" name="Int. J. Syst. Evol. Microbiol.">
        <title>Nitrosospira lacus sp. nov., a psychrotolerant, ammonia-oxidizing bacterium from sandy lake sediment.</title>
        <authorList>
            <person name="Urakawa H."/>
            <person name="Garcia J.C."/>
            <person name="Nielsen J.L."/>
            <person name="Le V.Q."/>
            <person name="Kozlowski J.A."/>
            <person name="Stein L.Y."/>
            <person name="Lim C.K."/>
            <person name="Pommerening-Roser A."/>
            <person name="Martens-Habbena W."/>
            <person name="Stahl D.A."/>
            <person name="Klotz M.G."/>
        </authorList>
    </citation>
    <scope>NUCLEOTIDE SEQUENCE [LARGE SCALE GENOMIC DNA]</scope>
    <source>
        <strain evidence="3 4">APG3</strain>
    </source>
</reference>
<dbReference type="GO" id="GO:0016746">
    <property type="term" value="F:acyltransferase activity"/>
    <property type="evidence" value="ECO:0007669"/>
    <property type="project" value="UniProtKB-KW"/>
</dbReference>
<proteinExistence type="predicted"/>
<sequence length="177" mass="20212">MSSARRKLWILPVAVLALLAACSTVPGNRQPAGPLPFDLIVTGQMEDLMQYYDTLRKQPPAELARVYDRVKQNFVQNKSDANRARLILLLMLPNTPFRDTTSALYLLNEWPRDVKPATGLQSFRNLLASLLTEQQRLNNSVDELALKLKEEQKRVETLQNQIEAIKSMEKNLILREP</sequence>
<feature type="coiled-coil region" evidence="1">
    <location>
        <begin position="127"/>
        <end position="175"/>
    </location>
</feature>
<dbReference type="OrthoDB" id="8565423at2"/>
<dbReference type="eggNOG" id="COG0488">
    <property type="taxonomic scope" value="Bacteria"/>
</dbReference>
<dbReference type="Proteomes" id="UP000012179">
    <property type="component" value="Chromosome"/>
</dbReference>
<evidence type="ECO:0000256" key="1">
    <source>
        <dbReference type="SAM" id="Coils"/>
    </source>
</evidence>
<keyword evidence="4" id="KW-1185">Reference proteome</keyword>
<keyword evidence="1" id="KW-0175">Coiled coil</keyword>
<evidence type="ECO:0000313" key="3">
    <source>
        <dbReference type="EMBL" id="ARO88465.1"/>
    </source>
</evidence>
<dbReference type="RefSeq" id="WP_004179259.1">
    <property type="nucleotide sequence ID" value="NZ_CP021106.3"/>
</dbReference>
<dbReference type="AlphaFoldDB" id="A0A1W6SRS5"/>
<dbReference type="PROSITE" id="PS51257">
    <property type="entry name" value="PROKAR_LIPOPROTEIN"/>
    <property type="match status" value="1"/>
</dbReference>
<gene>
    <name evidence="3" type="ORF">EBAPG3_012180</name>
</gene>
<evidence type="ECO:0000313" key="4">
    <source>
        <dbReference type="Proteomes" id="UP000012179"/>
    </source>
</evidence>
<feature type="signal peptide" evidence="2">
    <location>
        <begin position="1"/>
        <end position="27"/>
    </location>
</feature>
<keyword evidence="2" id="KW-0732">Signal</keyword>
<dbReference type="KEGG" id="nlc:EBAPG3_012180"/>
<feature type="chain" id="PRO_5010856931" evidence="2">
    <location>
        <begin position="28"/>
        <end position="177"/>
    </location>
</feature>
<name>A0A1W6SRS5_9PROT</name>
<accession>A0A1W6SRS5</accession>
<protein>
    <submittedName>
        <fullName evidence="3">Dihydrolipoamide acyltransferase</fullName>
    </submittedName>
</protein>
<dbReference type="EMBL" id="CP021106">
    <property type="protein sequence ID" value="ARO88465.1"/>
    <property type="molecule type" value="Genomic_DNA"/>
</dbReference>
<evidence type="ECO:0000256" key="2">
    <source>
        <dbReference type="SAM" id="SignalP"/>
    </source>
</evidence>
<keyword evidence="3" id="KW-0808">Transferase</keyword>
<keyword evidence="3" id="KW-0012">Acyltransferase</keyword>
<organism evidence="3 4">
    <name type="scientific">Nitrosospira lacus</name>
    <dbReference type="NCBI Taxonomy" id="1288494"/>
    <lineage>
        <taxon>Bacteria</taxon>
        <taxon>Pseudomonadati</taxon>
        <taxon>Pseudomonadota</taxon>
        <taxon>Betaproteobacteria</taxon>
        <taxon>Nitrosomonadales</taxon>
        <taxon>Nitrosomonadaceae</taxon>
        <taxon>Nitrosospira</taxon>
    </lineage>
</organism>